<dbReference type="CDD" id="cd13250">
    <property type="entry name" value="PH_ACAP"/>
    <property type="match status" value="1"/>
</dbReference>
<dbReference type="InterPro" id="IPR004148">
    <property type="entry name" value="BAR_dom"/>
</dbReference>
<dbReference type="SUPFAM" id="SSF57863">
    <property type="entry name" value="ArfGap/RecO-like zinc finger"/>
    <property type="match status" value="1"/>
</dbReference>
<dbReference type="SUPFAM" id="SSF103657">
    <property type="entry name" value="BAR/IMD domain-like"/>
    <property type="match status" value="1"/>
</dbReference>
<evidence type="ECO:0000256" key="5">
    <source>
        <dbReference type="PROSITE-ProRule" id="PRU00288"/>
    </source>
</evidence>
<dbReference type="Pfam" id="PF00169">
    <property type="entry name" value="PH"/>
    <property type="match status" value="1"/>
</dbReference>
<evidence type="ECO:0000313" key="10">
    <source>
        <dbReference type="Proteomes" id="UP001165080"/>
    </source>
</evidence>
<dbReference type="SUPFAM" id="SSF50729">
    <property type="entry name" value="PH domain-like"/>
    <property type="match status" value="1"/>
</dbReference>
<dbReference type="Proteomes" id="UP001165080">
    <property type="component" value="Unassembled WGS sequence"/>
</dbReference>
<dbReference type="Gene3D" id="1.10.220.150">
    <property type="entry name" value="Arf GTPase activating protein"/>
    <property type="match status" value="1"/>
</dbReference>
<name>A0A9W6F4S5_9CHLO</name>
<dbReference type="SMART" id="SM00233">
    <property type="entry name" value="PH"/>
    <property type="match status" value="1"/>
</dbReference>
<evidence type="ECO:0000313" key="9">
    <source>
        <dbReference type="EMBL" id="GLC56503.1"/>
    </source>
</evidence>
<dbReference type="InterPro" id="IPR027267">
    <property type="entry name" value="AH/BAR_dom_sf"/>
</dbReference>
<feature type="repeat" description="ANK" evidence="4">
    <location>
        <begin position="847"/>
        <end position="875"/>
    </location>
</feature>
<evidence type="ECO:0000256" key="1">
    <source>
        <dbReference type="ARBA" id="ARBA00022723"/>
    </source>
</evidence>
<feature type="region of interest" description="Disordered" evidence="6">
    <location>
        <begin position="629"/>
        <end position="670"/>
    </location>
</feature>
<dbReference type="PROSITE" id="PS50003">
    <property type="entry name" value="PH_DOMAIN"/>
    <property type="match status" value="1"/>
</dbReference>
<feature type="domain" description="PH" evidence="7">
    <location>
        <begin position="308"/>
        <end position="428"/>
    </location>
</feature>
<dbReference type="Gene3D" id="1.20.1270.60">
    <property type="entry name" value="Arfaptin homology (AH) domain/BAR domain"/>
    <property type="match status" value="1"/>
</dbReference>
<evidence type="ECO:0000259" key="8">
    <source>
        <dbReference type="PROSITE" id="PS50115"/>
    </source>
</evidence>
<dbReference type="Pfam" id="PF13637">
    <property type="entry name" value="Ank_4"/>
    <property type="match status" value="1"/>
</dbReference>
<dbReference type="Pfam" id="PF16746">
    <property type="entry name" value="BAR_3"/>
    <property type="match status" value="1"/>
</dbReference>
<dbReference type="InterPro" id="IPR045258">
    <property type="entry name" value="ACAP1/2/3-like"/>
</dbReference>
<dbReference type="GO" id="GO:0005096">
    <property type="term" value="F:GTPase activator activity"/>
    <property type="evidence" value="ECO:0007669"/>
    <property type="project" value="InterPro"/>
</dbReference>
<dbReference type="EMBL" id="BRXU01000016">
    <property type="protein sequence ID" value="GLC56503.1"/>
    <property type="molecule type" value="Genomic_DNA"/>
</dbReference>
<keyword evidence="2 5" id="KW-0863">Zinc-finger</keyword>
<dbReference type="InterPro" id="IPR001164">
    <property type="entry name" value="ArfGAP_dom"/>
</dbReference>
<dbReference type="Gene3D" id="1.25.40.20">
    <property type="entry name" value="Ankyrin repeat-containing domain"/>
    <property type="match status" value="1"/>
</dbReference>
<dbReference type="InterPro" id="IPR037278">
    <property type="entry name" value="ARFGAP/RecO"/>
</dbReference>
<dbReference type="InterPro" id="IPR011993">
    <property type="entry name" value="PH-like_dom_sf"/>
</dbReference>
<dbReference type="PANTHER" id="PTHR23180:SF160">
    <property type="entry name" value="ADP-RIBOSYLATION FACTOR GTPASE-ACTIVATING PROTEIN EFFECTOR PROTEIN 1"/>
    <property type="match status" value="1"/>
</dbReference>
<dbReference type="PROSITE" id="PS50088">
    <property type="entry name" value="ANK_REPEAT"/>
    <property type="match status" value="2"/>
</dbReference>
<sequence>MAAPTMPFADLEDTPMFRMKVSELDSGCRKLRDRVTNLVGHYRRYRDALVALCKAQSVFVGGLAEFFGGSEGEELGGGVAVNKYISTLGELTSYFDLLKIQIEFAADQISSEWLDELLVAARDSHRAFERSTGELEDATAKALALKRGTKRELLDRAASEASAARLVAEEARFDVARRLAAVEGRRRYSFLQLLLDSVGAHHAALRSGSEMLGRLTPLGDAARGVVAEARSAEAEVQAQLAREAGRCKALSEQVAALAAASLASSGDESGHGPVQMTAAKSGAVLAAEAALKATSAAQAAGDPKPPVTVLRQGYLLKRSGGAAAGAGGGSKVVSGEWKRRFFQLDSTGQLTYFSQKDSLLNKIRGIESHQPTTTCVNLLTSTVKMDDEAEPGLRFCFRVVSPTGTLALQAESEHDRAAWVAVLQVAISTLLNCVAAPPAAPQQAGTGAGGSGCSFSAGGAAASASSCGGPHAASAAAAGLQSQGSGGWEDVRGAAAGGMTGASVAGVGGGAAAAAGPGSGLTAAAPGAAADGGAAEPPLTLLRRVSGNAQCCDCGAPDPDWASLNLGCLLCIECSGVHRQLGVHVSKVRSLTLDVRVWEPSILDLFRRLGNTAVNSVWEARLAHLQQQQHQHQGHYQQMQQQRRAHGSTGRAGAGAGAGSGGGRPGVDDTWVWCEEDEEDEGPGALLAARKALATSAAAAASASAAGPGQGYGHWGRHSGGGAGSEAWLLAKPHLRAPLAEKQRYIQAKYVGHMYVAPPPAHVLSGPGGASQQLGLLLWHSVEAADPRAALQALAWGADPAAHVRGPRAALLIQEMLEAAGAAGGLGGIGGLPHPGGGGGFALTLPPLHLAAAEGCLPLVELLLQSGAPVDAVDGAGGGHTALHYALLADRYDAAKLLIRRGASLTVADTAGRRAWDLVVGVKGRVGDEELFLLLSGAAAAALSPREAPAAAAYEAG</sequence>
<dbReference type="SMART" id="SM00105">
    <property type="entry name" value="ArfGap"/>
    <property type="match status" value="1"/>
</dbReference>
<evidence type="ECO:0000256" key="3">
    <source>
        <dbReference type="ARBA" id="ARBA00022833"/>
    </source>
</evidence>
<evidence type="ECO:0000259" key="7">
    <source>
        <dbReference type="PROSITE" id="PS50003"/>
    </source>
</evidence>
<evidence type="ECO:0000256" key="4">
    <source>
        <dbReference type="PROSITE-ProRule" id="PRU00023"/>
    </source>
</evidence>
<reference evidence="9 10" key="1">
    <citation type="journal article" date="2023" name="Commun. Biol.">
        <title>Reorganization of the ancestral sex-determining regions during the evolution of trioecy in Pleodorina starrii.</title>
        <authorList>
            <person name="Takahashi K."/>
            <person name="Suzuki S."/>
            <person name="Kawai-Toyooka H."/>
            <person name="Yamamoto K."/>
            <person name="Hamaji T."/>
            <person name="Ootsuki R."/>
            <person name="Yamaguchi H."/>
            <person name="Kawachi M."/>
            <person name="Higashiyama T."/>
            <person name="Nozaki H."/>
        </authorList>
    </citation>
    <scope>NUCLEOTIDE SEQUENCE [LARGE SCALE GENOMIC DNA]</scope>
    <source>
        <strain evidence="9 10">NIES-4479</strain>
    </source>
</reference>
<organism evidence="9 10">
    <name type="scientific">Pleodorina starrii</name>
    <dbReference type="NCBI Taxonomy" id="330485"/>
    <lineage>
        <taxon>Eukaryota</taxon>
        <taxon>Viridiplantae</taxon>
        <taxon>Chlorophyta</taxon>
        <taxon>core chlorophytes</taxon>
        <taxon>Chlorophyceae</taxon>
        <taxon>CS clade</taxon>
        <taxon>Chlamydomonadales</taxon>
        <taxon>Volvocaceae</taxon>
        <taxon>Pleodorina</taxon>
    </lineage>
</organism>
<dbReference type="CDD" id="cd08204">
    <property type="entry name" value="ArfGap"/>
    <property type="match status" value="1"/>
</dbReference>
<dbReference type="InterPro" id="IPR002110">
    <property type="entry name" value="Ankyrin_rpt"/>
</dbReference>
<feature type="domain" description="Arf-GAP" evidence="8">
    <location>
        <begin position="536"/>
        <end position="622"/>
    </location>
</feature>
<keyword evidence="1" id="KW-0479">Metal-binding</keyword>
<feature type="compositionally biased region" description="Gly residues" evidence="6">
    <location>
        <begin position="650"/>
        <end position="665"/>
    </location>
</feature>
<dbReference type="PANTHER" id="PTHR23180">
    <property type="entry name" value="CENTAURIN/ARF"/>
    <property type="match status" value="1"/>
</dbReference>
<dbReference type="PROSITE" id="PS50297">
    <property type="entry name" value="ANK_REP_REGION"/>
    <property type="match status" value="2"/>
</dbReference>
<accession>A0A9W6F4S5</accession>
<dbReference type="AlphaFoldDB" id="A0A9W6F4S5"/>
<dbReference type="GO" id="GO:0005737">
    <property type="term" value="C:cytoplasm"/>
    <property type="evidence" value="ECO:0007669"/>
    <property type="project" value="InterPro"/>
</dbReference>
<dbReference type="GO" id="GO:0008270">
    <property type="term" value="F:zinc ion binding"/>
    <property type="evidence" value="ECO:0007669"/>
    <property type="project" value="UniProtKB-KW"/>
</dbReference>
<protein>
    <submittedName>
        <fullName evidence="9">Uncharacterized protein</fullName>
    </submittedName>
</protein>
<evidence type="ECO:0000256" key="2">
    <source>
        <dbReference type="ARBA" id="ARBA00022771"/>
    </source>
</evidence>
<dbReference type="PRINTS" id="PR00405">
    <property type="entry name" value="REVINTRACTNG"/>
</dbReference>
<dbReference type="SUPFAM" id="SSF48403">
    <property type="entry name" value="Ankyrin repeat"/>
    <property type="match status" value="1"/>
</dbReference>
<comment type="caution">
    <text evidence="9">The sequence shown here is derived from an EMBL/GenBank/DDBJ whole genome shotgun (WGS) entry which is preliminary data.</text>
</comment>
<evidence type="ECO:0000256" key="6">
    <source>
        <dbReference type="SAM" id="MobiDB-lite"/>
    </source>
</evidence>
<dbReference type="Pfam" id="PF01412">
    <property type="entry name" value="ArfGap"/>
    <property type="match status" value="1"/>
</dbReference>
<keyword evidence="4" id="KW-0040">ANK repeat</keyword>
<dbReference type="InterPro" id="IPR038508">
    <property type="entry name" value="ArfGAP_dom_sf"/>
</dbReference>
<gene>
    <name evidence="9" type="primary">PLESTBF000542</name>
    <name evidence="9" type="ORF">PLESTB_001114400</name>
</gene>
<feature type="repeat" description="ANK" evidence="4">
    <location>
        <begin position="878"/>
        <end position="910"/>
    </location>
</feature>
<proteinExistence type="predicted"/>
<dbReference type="InterPro" id="IPR001849">
    <property type="entry name" value="PH_domain"/>
</dbReference>
<keyword evidence="10" id="KW-1185">Reference proteome</keyword>
<dbReference type="InterPro" id="IPR036770">
    <property type="entry name" value="Ankyrin_rpt-contain_sf"/>
</dbReference>
<keyword evidence="3" id="KW-0862">Zinc</keyword>
<feature type="compositionally biased region" description="Low complexity" evidence="6">
    <location>
        <begin position="629"/>
        <end position="649"/>
    </location>
</feature>
<dbReference type="PROSITE" id="PS50115">
    <property type="entry name" value="ARFGAP"/>
    <property type="match status" value="1"/>
</dbReference>
<dbReference type="SMART" id="SM00248">
    <property type="entry name" value="ANK"/>
    <property type="match status" value="2"/>
</dbReference>
<dbReference type="Gene3D" id="2.30.29.30">
    <property type="entry name" value="Pleckstrin-homology domain (PH domain)/Phosphotyrosine-binding domain (PTB)"/>
    <property type="match status" value="1"/>
</dbReference>